<dbReference type="RefSeq" id="WP_012521494.1">
    <property type="nucleotide sequence ID" value="NC_011144.1"/>
</dbReference>
<dbReference type="Pfam" id="PF01312">
    <property type="entry name" value="Bac_export_2"/>
    <property type="match status" value="1"/>
</dbReference>
<dbReference type="GO" id="GO:0005886">
    <property type="term" value="C:plasma membrane"/>
    <property type="evidence" value="ECO:0007669"/>
    <property type="project" value="UniProtKB-SubCell"/>
</dbReference>
<dbReference type="STRING" id="450851.PHZ_c0932"/>
<evidence type="ECO:0000256" key="3">
    <source>
        <dbReference type="ARBA" id="ARBA00021622"/>
    </source>
</evidence>
<evidence type="ECO:0000256" key="8">
    <source>
        <dbReference type="ARBA" id="ARBA00022927"/>
    </source>
</evidence>
<keyword evidence="8 13" id="KW-0653">Protein transport</keyword>
<dbReference type="NCBIfam" id="TIGR00328">
    <property type="entry name" value="flhB"/>
    <property type="match status" value="1"/>
</dbReference>
<feature type="transmembrane region" description="Helical" evidence="13">
    <location>
        <begin position="92"/>
        <end position="116"/>
    </location>
</feature>
<dbReference type="EMBL" id="CP000747">
    <property type="protein sequence ID" value="ACG77346.1"/>
    <property type="molecule type" value="Genomic_DNA"/>
</dbReference>
<evidence type="ECO:0000313" key="15">
    <source>
        <dbReference type="EMBL" id="ACG77346.1"/>
    </source>
</evidence>
<evidence type="ECO:0000256" key="5">
    <source>
        <dbReference type="ARBA" id="ARBA00022475"/>
    </source>
</evidence>
<dbReference type="OrthoDB" id="9807950at2"/>
<accession>B4RGY0</accession>
<comment type="subcellular location">
    <subcellularLocation>
        <location evidence="1">Cell membrane</location>
        <topology evidence="1">Multi-pass membrane protein</topology>
    </subcellularLocation>
</comment>
<evidence type="ECO:0000256" key="11">
    <source>
        <dbReference type="ARBA" id="ARBA00023225"/>
    </source>
</evidence>
<dbReference type="InterPro" id="IPR006136">
    <property type="entry name" value="FlhB"/>
</dbReference>
<evidence type="ECO:0000256" key="7">
    <source>
        <dbReference type="ARBA" id="ARBA00022795"/>
    </source>
</evidence>
<dbReference type="Gene3D" id="6.10.250.2080">
    <property type="match status" value="1"/>
</dbReference>
<keyword evidence="9 13" id="KW-1133">Transmembrane helix</keyword>
<evidence type="ECO:0000256" key="10">
    <source>
        <dbReference type="ARBA" id="ARBA00023136"/>
    </source>
</evidence>
<dbReference type="AlphaFoldDB" id="B4RGY0"/>
<name>B4RGY0_PHEZH</name>
<feature type="transmembrane region" description="Helical" evidence="13">
    <location>
        <begin position="137"/>
        <end position="164"/>
    </location>
</feature>
<dbReference type="GO" id="GO:0044780">
    <property type="term" value="P:bacterial-type flagellum assembly"/>
    <property type="evidence" value="ECO:0007669"/>
    <property type="project" value="InterPro"/>
</dbReference>
<keyword evidence="7 13" id="KW-1005">Bacterial flagellum biogenesis</keyword>
<evidence type="ECO:0000256" key="12">
    <source>
        <dbReference type="ARBA" id="ARBA00025078"/>
    </source>
</evidence>
<evidence type="ECO:0000256" key="2">
    <source>
        <dbReference type="ARBA" id="ARBA00010690"/>
    </source>
</evidence>
<comment type="similarity">
    <text evidence="2 13">Belongs to the type III secretion exporter family.</text>
</comment>
<keyword evidence="10 13" id="KW-0472">Membrane</keyword>
<keyword evidence="15" id="KW-0969">Cilium</keyword>
<dbReference type="HOGENOM" id="CLU_041013_1_2_5"/>
<evidence type="ECO:0000313" key="16">
    <source>
        <dbReference type="Proteomes" id="UP000001868"/>
    </source>
</evidence>
<evidence type="ECO:0000256" key="14">
    <source>
        <dbReference type="SAM" id="MobiDB-lite"/>
    </source>
</evidence>
<dbReference type="InterPro" id="IPR029025">
    <property type="entry name" value="T3SS_substrate_exporter_C"/>
</dbReference>
<dbReference type="PRINTS" id="PR00950">
    <property type="entry name" value="TYPE3IMSPROT"/>
</dbReference>
<keyword evidence="16" id="KW-1185">Reference proteome</keyword>
<reference evidence="15 16" key="1">
    <citation type="journal article" date="2008" name="BMC Genomics">
        <title>Complete genome of Phenylobacterium zucineum - a novel facultative intracellular bacterium isolated from human erythroleukemia cell line K562.</title>
        <authorList>
            <person name="Luo Y."/>
            <person name="Xu X."/>
            <person name="Ding Z."/>
            <person name="Liu Z."/>
            <person name="Zhang B."/>
            <person name="Yan Z."/>
            <person name="Sun J."/>
            <person name="Hu S."/>
            <person name="Hu X."/>
        </authorList>
    </citation>
    <scope>NUCLEOTIDE SEQUENCE [LARGE SCALE GENOMIC DNA]</scope>
    <source>
        <strain evidence="15 16">HLK1</strain>
    </source>
</reference>
<dbReference type="Proteomes" id="UP000001868">
    <property type="component" value="Chromosome"/>
</dbReference>
<evidence type="ECO:0000256" key="6">
    <source>
        <dbReference type="ARBA" id="ARBA00022692"/>
    </source>
</evidence>
<gene>
    <name evidence="13 15" type="primary">flhB</name>
    <name evidence="15" type="ordered locus">PHZ_c0932</name>
</gene>
<keyword evidence="4 13" id="KW-0813">Transport</keyword>
<evidence type="ECO:0000256" key="4">
    <source>
        <dbReference type="ARBA" id="ARBA00022448"/>
    </source>
</evidence>
<feature type="compositionally biased region" description="Basic and acidic residues" evidence="14">
    <location>
        <begin position="1"/>
        <end position="23"/>
    </location>
</feature>
<dbReference type="PANTHER" id="PTHR30531:SF12">
    <property type="entry name" value="FLAGELLAR BIOSYNTHETIC PROTEIN FLHB"/>
    <property type="match status" value="1"/>
</dbReference>
<dbReference type="SUPFAM" id="SSF160544">
    <property type="entry name" value="EscU C-terminal domain-like"/>
    <property type="match status" value="1"/>
</dbReference>
<keyword evidence="5 13" id="KW-1003">Cell membrane</keyword>
<protein>
    <recommendedName>
        <fullName evidence="3 13">Flagellar biosynthetic protein FlhB</fullName>
    </recommendedName>
</protein>
<keyword evidence="6 13" id="KW-0812">Transmembrane</keyword>
<comment type="function">
    <text evidence="12 13">Required for formation of the rod structure in the basal body of the flagellar apparatus. Together with FliI and FliH, may constitute the export apparatus of flagellin.</text>
</comment>
<evidence type="ECO:0000256" key="9">
    <source>
        <dbReference type="ARBA" id="ARBA00022989"/>
    </source>
</evidence>
<sequence>MSETEQSSKTEEATPRKLEKARSQGDVAKTMDLSSFATLAAGAAALAVTGGWLARKMASELLPFVERPHAIDLHGAGGVDIARHVIMAAAPALAIVLGATAICGVAAHLMQTGLIFSAEKMKPDLKKLSPIAGLKKIFGLDNLVNFLKSLVKVIVTGALGWWLLQPYIPQLAELAALDPLAMMPFAVDILKRLVFAVAALTLSIAGADWIWQKRRYLHRMKMTREEVKDDFKQVEGDPHVKARQKQIRFTRARQRMMAAVPDATVVVMNPTHYAVALKYDASETPAPMCVAKGLDSLALKIRAVAEEAGVPVIEDPPLARALYAAVEIDDMIPPAHYEAVAKIIGFILNRGRRAVAKPL</sequence>
<dbReference type="PANTHER" id="PTHR30531">
    <property type="entry name" value="FLAGELLAR BIOSYNTHETIC PROTEIN FLHB"/>
    <property type="match status" value="1"/>
</dbReference>
<proteinExistence type="inferred from homology"/>
<feature type="region of interest" description="Disordered" evidence="14">
    <location>
        <begin position="1"/>
        <end position="25"/>
    </location>
</feature>
<dbReference type="MEROPS" id="N06.A01"/>
<keyword evidence="15" id="KW-0282">Flagellum</keyword>
<dbReference type="Gene3D" id="3.40.1690.10">
    <property type="entry name" value="secretion proteins EscU"/>
    <property type="match status" value="1"/>
</dbReference>
<keyword evidence="11 13" id="KW-1006">Bacterial flagellum protein export</keyword>
<feature type="transmembrane region" description="Helical" evidence="13">
    <location>
        <begin position="33"/>
        <end position="54"/>
    </location>
</feature>
<keyword evidence="15" id="KW-0966">Cell projection</keyword>
<evidence type="ECO:0000256" key="13">
    <source>
        <dbReference type="RuleBase" id="RU364091"/>
    </source>
</evidence>
<dbReference type="GO" id="GO:0009306">
    <property type="term" value="P:protein secretion"/>
    <property type="evidence" value="ECO:0007669"/>
    <property type="project" value="InterPro"/>
</dbReference>
<dbReference type="InterPro" id="IPR006135">
    <property type="entry name" value="T3SS_substrate_exporter"/>
</dbReference>
<evidence type="ECO:0000256" key="1">
    <source>
        <dbReference type="ARBA" id="ARBA00004651"/>
    </source>
</evidence>
<dbReference type="KEGG" id="pzu:PHZ_c0932"/>
<dbReference type="eggNOG" id="COG1377">
    <property type="taxonomic scope" value="Bacteria"/>
</dbReference>
<feature type="transmembrane region" description="Helical" evidence="13">
    <location>
        <begin position="189"/>
        <end position="211"/>
    </location>
</feature>
<organism evidence="15 16">
    <name type="scientific">Phenylobacterium zucineum (strain HLK1)</name>
    <dbReference type="NCBI Taxonomy" id="450851"/>
    <lineage>
        <taxon>Bacteria</taxon>
        <taxon>Pseudomonadati</taxon>
        <taxon>Pseudomonadota</taxon>
        <taxon>Alphaproteobacteria</taxon>
        <taxon>Caulobacterales</taxon>
        <taxon>Caulobacteraceae</taxon>
        <taxon>Phenylobacterium</taxon>
    </lineage>
</organism>